<dbReference type="PANTHER" id="PTHR47027:SF25">
    <property type="entry name" value="REVERSE TRANSCRIPTASE DOMAIN-CONTAINING PROTEIN"/>
    <property type="match status" value="1"/>
</dbReference>
<dbReference type="PANTHER" id="PTHR47027">
    <property type="entry name" value="REVERSE TRANSCRIPTASE DOMAIN-CONTAINING PROTEIN"/>
    <property type="match status" value="1"/>
</dbReference>
<evidence type="ECO:0000313" key="3">
    <source>
        <dbReference type="EMBL" id="GFR74295.1"/>
    </source>
</evidence>
<keyword evidence="2" id="KW-0472">Membrane</keyword>
<reference evidence="3 4" key="1">
    <citation type="journal article" date="2021" name="Elife">
        <title>Chloroplast acquisition without the gene transfer in kleptoplastic sea slugs, Plakobranchus ocellatus.</title>
        <authorList>
            <person name="Maeda T."/>
            <person name="Takahashi S."/>
            <person name="Yoshida T."/>
            <person name="Shimamura S."/>
            <person name="Takaki Y."/>
            <person name="Nagai Y."/>
            <person name="Toyoda A."/>
            <person name="Suzuki Y."/>
            <person name="Arimoto A."/>
            <person name="Ishii H."/>
            <person name="Satoh N."/>
            <person name="Nishiyama T."/>
            <person name="Hasebe M."/>
            <person name="Maruyama T."/>
            <person name="Minagawa J."/>
            <person name="Obokata J."/>
            <person name="Shigenobu S."/>
        </authorList>
    </citation>
    <scope>NUCLEOTIDE SEQUENCE [LARGE SCALE GENOMIC DNA]</scope>
</reference>
<feature type="region of interest" description="Disordered" evidence="1">
    <location>
        <begin position="356"/>
        <end position="379"/>
    </location>
</feature>
<dbReference type="CDD" id="cd01650">
    <property type="entry name" value="RT_nLTR_like"/>
    <property type="match status" value="1"/>
</dbReference>
<accession>A0AAV4FN90</accession>
<sequence length="467" mass="53705">MFAKILERRIRTKTEHLLSNSHFGFRKGRGCTDAIFALRQLCEKTIEYDNELHLIFVDLEKAFDRVDRNKLWKALFSPDKDTVQEHINQLNRQCEAYGMRINIKKTEAITKCRNETTTAFNIEGNALLNATEFKYLGSFFTKDGRIDREIEVTCQKGNSTSYQLAPLLKHESIPIATKAKLKNSIFLTTLTYQSQTWPLTKGLKNKLVTCEMRYVIDCKQISIRTNTVRMSLCQVHQRLRPSFIICRHFTRLSNQNNYQHPRVQLQAFVKKSLLSRNKTLLPSLTFVSSRRWKTTASYTKFGHKEKKESKLTSVYCLVMGFLLISCFCFNGVGIILGHVSLKEAFGGGGDVKAASLEDTSSDGIEEKEGDGEKEQRRKKKAGFRDRRIIGYEDRIRAYSTPDKIFRYFATLKVLQAGEWEVYMTPEDFVRSITPGIKQPEGLGLDSFKKFDPMHQRVSVISQVAFSS</sequence>
<comment type="caution">
    <text evidence="3">The sequence shown here is derived from an EMBL/GenBank/DDBJ whole genome shotgun (WGS) entry which is preliminary data.</text>
</comment>
<name>A0AAV4FN90_9GAST</name>
<feature type="compositionally biased region" description="Basic and acidic residues" evidence="1">
    <location>
        <begin position="364"/>
        <end position="375"/>
    </location>
</feature>
<feature type="transmembrane region" description="Helical" evidence="2">
    <location>
        <begin position="314"/>
        <end position="336"/>
    </location>
</feature>
<protein>
    <submittedName>
        <fullName evidence="3">Calcium uptake protein 1, mitochondrial</fullName>
    </submittedName>
</protein>
<proteinExistence type="predicted"/>
<organism evidence="3 4">
    <name type="scientific">Elysia marginata</name>
    <dbReference type="NCBI Taxonomy" id="1093978"/>
    <lineage>
        <taxon>Eukaryota</taxon>
        <taxon>Metazoa</taxon>
        <taxon>Spiralia</taxon>
        <taxon>Lophotrochozoa</taxon>
        <taxon>Mollusca</taxon>
        <taxon>Gastropoda</taxon>
        <taxon>Heterobranchia</taxon>
        <taxon>Euthyneura</taxon>
        <taxon>Panpulmonata</taxon>
        <taxon>Sacoglossa</taxon>
        <taxon>Placobranchoidea</taxon>
        <taxon>Plakobranchidae</taxon>
        <taxon>Elysia</taxon>
    </lineage>
</organism>
<dbReference type="Proteomes" id="UP000762676">
    <property type="component" value="Unassembled WGS sequence"/>
</dbReference>
<keyword evidence="4" id="KW-1185">Reference proteome</keyword>
<evidence type="ECO:0000256" key="1">
    <source>
        <dbReference type="SAM" id="MobiDB-lite"/>
    </source>
</evidence>
<evidence type="ECO:0000256" key="2">
    <source>
        <dbReference type="SAM" id="Phobius"/>
    </source>
</evidence>
<evidence type="ECO:0000313" key="4">
    <source>
        <dbReference type="Proteomes" id="UP000762676"/>
    </source>
</evidence>
<keyword evidence="2" id="KW-0812">Transmembrane</keyword>
<gene>
    <name evidence="3" type="ORF">ElyMa_000426300</name>
</gene>
<keyword evidence="2" id="KW-1133">Transmembrane helix</keyword>
<dbReference type="AlphaFoldDB" id="A0AAV4FN90"/>
<dbReference type="EMBL" id="BMAT01000842">
    <property type="protein sequence ID" value="GFR74295.1"/>
    <property type="molecule type" value="Genomic_DNA"/>
</dbReference>